<dbReference type="OrthoDB" id="10267182at2759"/>
<feature type="binding site" evidence="6">
    <location>
        <position position="189"/>
    </location>
    <ligand>
        <name>Mg(2+)</name>
        <dbReference type="ChEBI" id="CHEBI:18420"/>
    </ligand>
</feature>
<sequence>MTAPTRSIAIVTDYDWSYADQDTDRYVFEVLAPHLRSSLREGKKTAQWTDNCAEHLRRLHAEGFKQKDVEGALHTLPIHPAMRRGFRKTKERQDLKTTILCLSNSNSVYIDTIMKHQNDADLFDEVITNPAKFRDDGLLELKRRVDPNGPQHGCKVGCSPNMCKGAELEAWMERNGGWDSFDKVVYVGDGSNDLCPVLHLRKQDVVLVRSYRELFRRLQDSSAAHVSDVKCTAVPWGGAWEVEKWLKEEL</sequence>
<name>A0A194SB94_RHOGW</name>
<dbReference type="PANTHER" id="PTHR20889:SF12">
    <property type="entry name" value="LP01149P"/>
    <property type="match status" value="1"/>
</dbReference>
<dbReference type="RefSeq" id="XP_018273926.1">
    <property type="nucleotide sequence ID" value="XM_018415088.1"/>
</dbReference>
<dbReference type="Proteomes" id="UP000053890">
    <property type="component" value="Unassembled WGS sequence"/>
</dbReference>
<dbReference type="InterPro" id="IPR036412">
    <property type="entry name" value="HAD-like_sf"/>
</dbReference>
<dbReference type="GeneID" id="28975536"/>
<dbReference type="GO" id="GO:0016791">
    <property type="term" value="F:phosphatase activity"/>
    <property type="evidence" value="ECO:0007669"/>
    <property type="project" value="InterPro"/>
</dbReference>
<dbReference type="Pfam" id="PF06888">
    <property type="entry name" value="Put_Phosphatase"/>
    <property type="match status" value="1"/>
</dbReference>
<feature type="active site" description="Proton donor" evidence="5">
    <location>
        <position position="15"/>
    </location>
</feature>
<dbReference type="STRING" id="578459.A0A194SB94"/>
<comment type="cofactor">
    <cofactor evidence="1 6">
        <name>Mg(2+)</name>
        <dbReference type="ChEBI" id="CHEBI:18420"/>
    </cofactor>
</comment>
<dbReference type="NCBIfam" id="TIGR01488">
    <property type="entry name" value="HAD-SF-IB"/>
    <property type="match status" value="1"/>
</dbReference>
<dbReference type="InterPro" id="IPR016965">
    <property type="entry name" value="Pase_PHOSPHO-typ"/>
</dbReference>
<dbReference type="InterPro" id="IPR023214">
    <property type="entry name" value="HAD_sf"/>
</dbReference>
<dbReference type="Gene3D" id="3.40.50.1000">
    <property type="entry name" value="HAD superfamily/HAD-like"/>
    <property type="match status" value="1"/>
</dbReference>
<evidence type="ECO:0000256" key="6">
    <source>
        <dbReference type="PIRSR" id="PIRSR031051-3"/>
    </source>
</evidence>
<accession>A0A194SB94</accession>
<dbReference type="EMBL" id="KQ474074">
    <property type="protein sequence ID" value="KPV77877.1"/>
    <property type="molecule type" value="Genomic_DNA"/>
</dbReference>
<dbReference type="PANTHER" id="PTHR20889">
    <property type="entry name" value="PHOSPHATASE, ORPHAN 1, 2"/>
    <property type="match status" value="1"/>
</dbReference>
<keyword evidence="8" id="KW-1185">Reference proteome</keyword>
<proteinExistence type="predicted"/>
<feature type="binding site" evidence="6">
    <location>
        <position position="13"/>
    </location>
    <ligand>
        <name>Mg(2+)</name>
        <dbReference type="ChEBI" id="CHEBI:18420"/>
    </ligand>
</feature>
<keyword evidence="4 6" id="KW-0460">Magnesium</keyword>
<evidence type="ECO:0000256" key="3">
    <source>
        <dbReference type="ARBA" id="ARBA00022801"/>
    </source>
</evidence>
<evidence type="ECO:0000313" key="8">
    <source>
        <dbReference type="Proteomes" id="UP000053890"/>
    </source>
</evidence>
<keyword evidence="2 6" id="KW-0479">Metal-binding</keyword>
<gene>
    <name evidence="7" type="ORF">RHOBADRAFT_48057</name>
</gene>
<evidence type="ECO:0000256" key="2">
    <source>
        <dbReference type="ARBA" id="ARBA00022723"/>
    </source>
</evidence>
<evidence type="ECO:0000256" key="5">
    <source>
        <dbReference type="PIRSR" id="PIRSR031051-1"/>
    </source>
</evidence>
<reference evidence="7 8" key="1">
    <citation type="journal article" date="2015" name="Front. Microbiol.">
        <title>Genome sequence of the plant growth promoting endophytic yeast Rhodotorula graminis WP1.</title>
        <authorList>
            <person name="Firrincieli A."/>
            <person name="Otillar R."/>
            <person name="Salamov A."/>
            <person name="Schmutz J."/>
            <person name="Khan Z."/>
            <person name="Redman R.S."/>
            <person name="Fleck N.D."/>
            <person name="Lindquist E."/>
            <person name="Grigoriev I.V."/>
            <person name="Doty S.L."/>
        </authorList>
    </citation>
    <scope>NUCLEOTIDE SEQUENCE [LARGE SCALE GENOMIC DNA]</scope>
    <source>
        <strain evidence="7 8">WP1</strain>
    </source>
</reference>
<dbReference type="NCBIfam" id="TIGR01489">
    <property type="entry name" value="DKMTPPase-SF"/>
    <property type="match status" value="1"/>
</dbReference>
<evidence type="ECO:0000313" key="7">
    <source>
        <dbReference type="EMBL" id="KPV77877.1"/>
    </source>
</evidence>
<dbReference type="InterPro" id="IPR006384">
    <property type="entry name" value="HAD_hydro_PyrdxlP_Pase-like"/>
</dbReference>
<dbReference type="SUPFAM" id="SSF56784">
    <property type="entry name" value="HAD-like"/>
    <property type="match status" value="1"/>
</dbReference>
<organism evidence="7 8">
    <name type="scientific">Rhodotorula graminis (strain WP1)</name>
    <dbReference type="NCBI Taxonomy" id="578459"/>
    <lineage>
        <taxon>Eukaryota</taxon>
        <taxon>Fungi</taxon>
        <taxon>Dikarya</taxon>
        <taxon>Basidiomycota</taxon>
        <taxon>Pucciniomycotina</taxon>
        <taxon>Microbotryomycetes</taxon>
        <taxon>Sporidiobolales</taxon>
        <taxon>Sporidiobolaceae</taxon>
        <taxon>Rhodotorula</taxon>
    </lineage>
</organism>
<evidence type="ECO:0008006" key="9">
    <source>
        <dbReference type="Google" id="ProtNLM"/>
    </source>
</evidence>
<dbReference type="AlphaFoldDB" id="A0A194SB94"/>
<evidence type="ECO:0000256" key="4">
    <source>
        <dbReference type="ARBA" id="ARBA00022842"/>
    </source>
</evidence>
<protein>
    <recommendedName>
        <fullName evidence="9">Phosphatase</fullName>
    </recommendedName>
</protein>
<dbReference type="GO" id="GO:0046872">
    <property type="term" value="F:metal ion binding"/>
    <property type="evidence" value="ECO:0007669"/>
    <property type="project" value="UniProtKB-KW"/>
</dbReference>
<feature type="active site" description="Nucleophile" evidence="5">
    <location>
        <position position="13"/>
    </location>
</feature>
<dbReference type="PIRSF" id="PIRSF031051">
    <property type="entry name" value="PyrdxlP_Pase_PHOSPHO2"/>
    <property type="match status" value="1"/>
</dbReference>
<feature type="binding site" evidence="6">
    <location>
        <position position="15"/>
    </location>
    <ligand>
        <name>Mg(2+)</name>
        <dbReference type="ChEBI" id="CHEBI:18420"/>
    </ligand>
</feature>
<keyword evidence="3" id="KW-0378">Hydrolase</keyword>
<dbReference type="OMA" id="HNLADCF"/>
<evidence type="ECO:0000256" key="1">
    <source>
        <dbReference type="ARBA" id="ARBA00001946"/>
    </source>
</evidence>